<proteinExistence type="predicted"/>
<sequence length="613" mass="70758">MGRHRKKMKAIKKEKIVWQTDPDLYDYIWQTPIAPKAKYIDYGSWYSACIMIYDYPTEGDAQWFANFLFADGIFTFDIFTPKKLKELKKIKNTLHEMRSRLSARDTIERITAEERYQEIYATIREVALGNEAIISLLPRIYLTDNSLDGLEEQVRAVVEHLELKGFMASVFLNQARNNEIGLFLPATLGGLPYKKMEATPLMMSYHYSRTQLLDQYGYFFGKTFDKYPVVFNPFELTNKRLSYSGLILGDLGAGKSTTLKRLIWLNYIRGDYVRIISVNREFDNLTQHMGGINLEIGGSTALNPLYYHQYKDVPASSWTAKNIERVQSFLKIRLGDAISTEQLTEFSAVLFQLYGEDGPKEEIIFSTIINHLKQSIFHPDGTPIKDEKIYDRKFARIEGLIQLLSEFETGGSSIYFNRKSSFDIKSHQVVNINISAVLGTENYNAMLFTLMHYLDTELQEKGWPELQAYNEREKEIYEVSRYSIFMDEAHYYFNSKNDVAVDKLLPMVRIMRKYFSGLWLATHTIGDMLKNGQQSETLQQLFEILQYTFVMKQHANAREALRSAFKQALSEHQLQQIPQFEKGETFLIINGVGTYGMKVSVTPEDIAIFGGGA</sequence>
<dbReference type="RefSeq" id="WP_138192515.1">
    <property type="nucleotide sequence ID" value="NZ_VBWP01000015.1"/>
</dbReference>
<dbReference type="SUPFAM" id="SSF52540">
    <property type="entry name" value="P-loop containing nucleoside triphosphate hydrolases"/>
    <property type="match status" value="1"/>
</dbReference>
<protein>
    <recommendedName>
        <fullName evidence="3">TraG P-loop domain-containing protein</fullName>
    </recommendedName>
</protein>
<accession>A0A5R8Q7Q6</accession>
<dbReference type="OrthoDB" id="9804380at2"/>
<comment type="caution">
    <text evidence="1">The sequence shown here is derived from an EMBL/GenBank/DDBJ whole genome shotgun (WGS) entry which is preliminary data.</text>
</comment>
<dbReference type="InParanoid" id="A0A5R8Q7Q6"/>
<dbReference type="PANTHER" id="PTHR30121">
    <property type="entry name" value="UNCHARACTERIZED PROTEIN YJGR-RELATED"/>
    <property type="match status" value="1"/>
</dbReference>
<dbReference type="Proteomes" id="UP000306912">
    <property type="component" value="Unassembled WGS sequence"/>
</dbReference>
<dbReference type="EMBL" id="VBWP01000015">
    <property type="protein sequence ID" value="TLG71161.1"/>
    <property type="molecule type" value="Genomic_DNA"/>
</dbReference>
<organism evidence="1 2">
    <name type="scientific">Culicoidibacter larvae</name>
    <dbReference type="NCBI Taxonomy" id="2579976"/>
    <lineage>
        <taxon>Bacteria</taxon>
        <taxon>Bacillati</taxon>
        <taxon>Bacillota</taxon>
        <taxon>Culicoidibacteria</taxon>
        <taxon>Culicoidibacterales</taxon>
        <taxon>Culicoidibacteraceae</taxon>
        <taxon>Culicoidibacter</taxon>
    </lineage>
</organism>
<reference evidence="1 2" key="1">
    <citation type="submission" date="2019-05" db="EMBL/GenBank/DDBJ databases">
        <title>Culicoidintestinum kansasii gen. nov., sp. nov. from the gastrointestinal tract of the biting midge, Culicoides sonorensis.</title>
        <authorList>
            <person name="Neupane S."/>
            <person name="Ghosh A."/>
            <person name="Gunther S."/>
            <person name="Martin K."/>
            <person name="Zurek L."/>
        </authorList>
    </citation>
    <scope>NUCLEOTIDE SEQUENCE [LARGE SCALE GENOMIC DNA]</scope>
    <source>
        <strain evidence="1 2">CS-1</strain>
    </source>
</reference>
<name>A0A5R8Q7Q6_9FIRM</name>
<dbReference type="InterPro" id="IPR027417">
    <property type="entry name" value="P-loop_NTPase"/>
</dbReference>
<dbReference type="PANTHER" id="PTHR30121:SF6">
    <property type="entry name" value="SLR6007 PROTEIN"/>
    <property type="match status" value="1"/>
</dbReference>
<evidence type="ECO:0000313" key="1">
    <source>
        <dbReference type="EMBL" id="TLG71161.1"/>
    </source>
</evidence>
<keyword evidence="2" id="KW-1185">Reference proteome</keyword>
<dbReference type="Gene3D" id="3.40.50.300">
    <property type="entry name" value="P-loop containing nucleotide triphosphate hydrolases"/>
    <property type="match status" value="2"/>
</dbReference>
<evidence type="ECO:0008006" key="3">
    <source>
        <dbReference type="Google" id="ProtNLM"/>
    </source>
</evidence>
<dbReference type="InterPro" id="IPR051162">
    <property type="entry name" value="T4SS_component"/>
</dbReference>
<gene>
    <name evidence="1" type="ORF">FEZ08_11445</name>
</gene>
<dbReference type="AlphaFoldDB" id="A0A5R8Q7Q6"/>
<evidence type="ECO:0000313" key="2">
    <source>
        <dbReference type="Proteomes" id="UP000306912"/>
    </source>
</evidence>